<proteinExistence type="predicted"/>
<keyword evidence="3" id="KW-1185">Reference proteome</keyword>
<feature type="compositionally biased region" description="Low complexity" evidence="1">
    <location>
        <begin position="77"/>
        <end position="87"/>
    </location>
</feature>
<name>A0AAW1MV29_POPJA</name>
<evidence type="ECO:0000313" key="3">
    <source>
        <dbReference type="Proteomes" id="UP001458880"/>
    </source>
</evidence>
<feature type="region of interest" description="Disordered" evidence="1">
    <location>
        <begin position="42"/>
        <end position="94"/>
    </location>
</feature>
<dbReference type="Proteomes" id="UP001458880">
    <property type="component" value="Unassembled WGS sequence"/>
</dbReference>
<dbReference type="AlphaFoldDB" id="A0AAW1MV29"/>
<comment type="caution">
    <text evidence="2">The sequence shown here is derived from an EMBL/GenBank/DDBJ whole genome shotgun (WGS) entry which is preliminary data.</text>
</comment>
<sequence>MKAELQDGAPPGTMIACHPSGWMQSDIFLQWFDHFLAHAKPSVADPVDPQDQTEAGQEYLQPGPSSRSQPDPPSSPQPGTSSSSQTSFAVSPKDIIPLPKTKVVKKETKRKKGTAAVLIVFTVMNCIHVQKIVKDG</sequence>
<reference evidence="2 3" key="1">
    <citation type="journal article" date="2024" name="BMC Genomics">
        <title>De novo assembly and annotation of Popillia japonica's genome with initial clues to its potential as an invasive pest.</title>
        <authorList>
            <person name="Cucini C."/>
            <person name="Boschi S."/>
            <person name="Funari R."/>
            <person name="Cardaioli E."/>
            <person name="Iannotti N."/>
            <person name="Marturano G."/>
            <person name="Paoli F."/>
            <person name="Bruttini M."/>
            <person name="Carapelli A."/>
            <person name="Frati F."/>
            <person name="Nardi F."/>
        </authorList>
    </citation>
    <scope>NUCLEOTIDE SEQUENCE [LARGE SCALE GENOMIC DNA]</scope>
    <source>
        <strain evidence="2">DMR45628</strain>
    </source>
</reference>
<protein>
    <submittedName>
        <fullName evidence="2">Uncharacterized protein</fullName>
    </submittedName>
</protein>
<accession>A0AAW1MV29</accession>
<dbReference type="EMBL" id="JASPKY010000022">
    <property type="protein sequence ID" value="KAK9752205.1"/>
    <property type="molecule type" value="Genomic_DNA"/>
</dbReference>
<evidence type="ECO:0000256" key="1">
    <source>
        <dbReference type="SAM" id="MobiDB-lite"/>
    </source>
</evidence>
<evidence type="ECO:0000313" key="2">
    <source>
        <dbReference type="EMBL" id="KAK9752205.1"/>
    </source>
</evidence>
<gene>
    <name evidence="2" type="ORF">QE152_g4419</name>
</gene>
<organism evidence="2 3">
    <name type="scientific">Popillia japonica</name>
    <name type="common">Japanese beetle</name>
    <dbReference type="NCBI Taxonomy" id="7064"/>
    <lineage>
        <taxon>Eukaryota</taxon>
        <taxon>Metazoa</taxon>
        <taxon>Ecdysozoa</taxon>
        <taxon>Arthropoda</taxon>
        <taxon>Hexapoda</taxon>
        <taxon>Insecta</taxon>
        <taxon>Pterygota</taxon>
        <taxon>Neoptera</taxon>
        <taxon>Endopterygota</taxon>
        <taxon>Coleoptera</taxon>
        <taxon>Polyphaga</taxon>
        <taxon>Scarabaeiformia</taxon>
        <taxon>Scarabaeidae</taxon>
        <taxon>Rutelinae</taxon>
        <taxon>Popillia</taxon>
    </lineage>
</organism>